<evidence type="ECO:0000256" key="1">
    <source>
        <dbReference type="ARBA" id="ARBA00022737"/>
    </source>
</evidence>
<feature type="region of interest" description="Disordered" evidence="4">
    <location>
        <begin position="357"/>
        <end position="429"/>
    </location>
</feature>
<gene>
    <name evidence="5" type="ORF">KFL_001940240</name>
</gene>
<dbReference type="PANTHER" id="PTHR47936">
    <property type="entry name" value="PPR_LONG DOMAIN-CONTAINING PROTEIN"/>
    <property type="match status" value="1"/>
</dbReference>
<feature type="repeat" description="PPR" evidence="2">
    <location>
        <begin position="1083"/>
        <end position="1117"/>
    </location>
</feature>
<feature type="region of interest" description="Disordered" evidence="4">
    <location>
        <begin position="1223"/>
        <end position="1245"/>
    </location>
</feature>
<feature type="repeat" description="PPR" evidence="2">
    <location>
        <begin position="634"/>
        <end position="668"/>
    </location>
</feature>
<accession>A0A1Y1I770</accession>
<evidence type="ECO:0000313" key="5">
    <source>
        <dbReference type="EMBL" id="GAQ84567.1"/>
    </source>
</evidence>
<feature type="repeat" description="PPR" evidence="2">
    <location>
        <begin position="1154"/>
        <end position="1188"/>
    </location>
</feature>
<dbReference type="Pfam" id="PF12854">
    <property type="entry name" value="PPR_1"/>
    <property type="match status" value="1"/>
</dbReference>
<feature type="compositionally biased region" description="Basic and acidic residues" evidence="4">
    <location>
        <begin position="855"/>
        <end position="864"/>
    </location>
</feature>
<dbReference type="PANTHER" id="PTHR47936:SF1">
    <property type="entry name" value="PENTATRICOPEPTIDE REPEAT-CONTAINING PROTEIN GUN1, CHLOROPLASTIC"/>
    <property type="match status" value="1"/>
</dbReference>
<feature type="compositionally biased region" description="Low complexity" evidence="4">
    <location>
        <begin position="1224"/>
        <end position="1234"/>
    </location>
</feature>
<sequence>MLPGSSSKHPKVAQRAGAVEQSGSCVLHMVKVALVRGHAVAHISRLEQPIANAAWACQVRWVSALLAAKTPPGASVFEARRGNCLCSKSRPPKLVASSSLPPRLAPLRQTARRRTPLRRSALIDRERGPSEQVSNGRGAEPGAAEDAPSSARGSQAEPSEPPTAKPSPAERRQRRKAAAAGGKSSGERSRGENRVAADVEWVSDAVSGGLRAKDTFGGNNNGDVSNDVSGGDSEGGNSSGSDSESGGESGGESSTSEGGENLRATAPPQKGGEGWWLKAIRGGLREEDVGGEVVLSEEALQKRVESRRGGGSEEIEAKIREADARVAALKAQRARVRALNPGVLEARLHFARNSVEVTRKGTRGGTREEERSWEETVAGERTRQGRAGEERQGGESDGGRRRSGSGDNGILEVGVSAERTSVSRPGEARTRERVIGNGNLSTGSAKLRGGVFMPDLDKALSSLLRERKLDEAIRLLQDGRARGGLVSRRSYSWLVTLLCRQRRFATAHNWYLSVSQEAGVRLDDTALAMLVQEAVRIERREEAWALLQVMRSYGYCPRVATWSAVVSVFSRHPKTAEQALRIWDEVRSWRFGNQEVYTDTGAYNAALNACISLRDMSRAEALWAQLQAEGLQPNVLTYNIMLRGYALIGEAREMLAGLESMKRDGVRPDVSTYNTRVAGHVTLGDVASAERVLDEVRELAGVRRKSTAVGLEGDGEGAGSKEGVSEERAEGEVGADSQLAAFADWAADKVEPGIADGSAEQTTDSASRSRTGVSYPVTGRNGSFEGVDELQNLDALENQQSERNILAQAPVLEGASSSGLEDRKTERGLLENGQIDATPSATDSSARNGGSTSSEADRVDREGESISGRPEAFNKERRASGRPTPADASGPMGRSSDSPETWTLNGLTAPGSNSKRTERTSDRPIGILNGPEASVSGRPWPTLSELRDEATAGARQRPRRPDAGGSVQTVRPTVRTYTALLRGYVKEGRLREAFELVEEMVAAAGGRQEALPNVVTYTVLIDGCVRKGKVGVARKVVAWMRRQGVAPNTVTYNTLLRGCCRERDMRAGLGVWKEMEEEGVEADVVTYNTMMDLCIKADQVSEAFRWFKRLKESHIAPTVVSYTTAMRGLGLAQEHAFAERLFRTMLDDPSVVLDRPAWNVVIDTFCRAGAMPLAKKVFQAMKTAGVSPDLATYGSLVLGFSRQEDIGEVLVLWKEIKARNAAARESGGSPGRRNGPPREQKAVGTSARGEILVDQRLCDEVLSACVRAGYYERALGVIALMEELGMAINRRKYGELFAEEQERPWRASRTQIIERSPRANDFLEKFKAWLGLDNDYYQREWNWRD</sequence>
<dbReference type="Gene3D" id="1.25.40.10">
    <property type="entry name" value="Tetratricopeptide repeat domain"/>
    <property type="match status" value="4"/>
</dbReference>
<feature type="region of interest" description="Disordered" evidence="4">
    <location>
        <begin position="755"/>
        <end position="785"/>
    </location>
</feature>
<keyword evidence="6" id="KW-1185">Reference proteome</keyword>
<feature type="compositionally biased region" description="Basic and acidic residues" evidence="4">
    <location>
        <begin position="185"/>
        <end position="197"/>
    </location>
</feature>
<evidence type="ECO:0000313" key="6">
    <source>
        <dbReference type="Proteomes" id="UP000054558"/>
    </source>
</evidence>
<feature type="compositionally biased region" description="Basic and acidic residues" evidence="4">
    <location>
        <begin position="365"/>
        <end position="400"/>
    </location>
</feature>
<feature type="repeat" description="PPR" evidence="2">
    <location>
        <begin position="1048"/>
        <end position="1082"/>
    </location>
</feature>
<dbReference type="OrthoDB" id="185373at2759"/>
<feature type="compositionally biased region" description="Low complexity" evidence="4">
    <location>
        <begin position="100"/>
        <end position="109"/>
    </location>
</feature>
<dbReference type="Pfam" id="PF13812">
    <property type="entry name" value="PPR_3"/>
    <property type="match status" value="1"/>
</dbReference>
<dbReference type="STRING" id="105231.A0A1Y1I770"/>
<dbReference type="InterPro" id="IPR011990">
    <property type="entry name" value="TPR-like_helical_dom_sf"/>
</dbReference>
<evidence type="ECO:0000256" key="3">
    <source>
        <dbReference type="SAM" id="Coils"/>
    </source>
</evidence>
<feature type="compositionally biased region" description="Polar residues" evidence="4">
    <location>
        <begin position="759"/>
        <end position="772"/>
    </location>
</feature>
<dbReference type="EMBL" id="DF237143">
    <property type="protein sequence ID" value="GAQ84567.1"/>
    <property type="molecule type" value="Genomic_DNA"/>
</dbReference>
<dbReference type="Pfam" id="PF01535">
    <property type="entry name" value="PPR"/>
    <property type="match status" value="1"/>
</dbReference>
<protein>
    <submittedName>
        <fullName evidence="5">Putative Pentatricopeptide repeat domain containing protein</fullName>
    </submittedName>
</protein>
<feature type="repeat" description="PPR" evidence="2">
    <location>
        <begin position="599"/>
        <end position="633"/>
    </location>
</feature>
<feature type="region of interest" description="Disordered" evidence="4">
    <location>
        <begin position="830"/>
        <end position="969"/>
    </location>
</feature>
<feature type="compositionally biased region" description="Low complexity" evidence="4">
    <location>
        <begin position="217"/>
        <end position="231"/>
    </location>
</feature>
<evidence type="ECO:0000256" key="4">
    <source>
        <dbReference type="SAM" id="MobiDB-lite"/>
    </source>
</evidence>
<dbReference type="OMA" id="QWGHDIS"/>
<reference evidence="5 6" key="1">
    <citation type="journal article" date="2014" name="Nat. Commun.">
        <title>Klebsormidium flaccidum genome reveals primary factors for plant terrestrial adaptation.</title>
        <authorList>
            <person name="Hori K."/>
            <person name="Maruyama F."/>
            <person name="Fujisawa T."/>
            <person name="Togashi T."/>
            <person name="Yamamoto N."/>
            <person name="Seo M."/>
            <person name="Sato S."/>
            <person name="Yamada T."/>
            <person name="Mori H."/>
            <person name="Tajima N."/>
            <person name="Moriyama T."/>
            <person name="Ikeuchi M."/>
            <person name="Watanabe M."/>
            <person name="Wada H."/>
            <person name="Kobayashi K."/>
            <person name="Saito M."/>
            <person name="Masuda T."/>
            <person name="Sasaki-Sekimoto Y."/>
            <person name="Mashiguchi K."/>
            <person name="Awai K."/>
            <person name="Shimojima M."/>
            <person name="Masuda S."/>
            <person name="Iwai M."/>
            <person name="Nobusawa T."/>
            <person name="Narise T."/>
            <person name="Kondo S."/>
            <person name="Saito H."/>
            <person name="Sato R."/>
            <person name="Murakawa M."/>
            <person name="Ihara Y."/>
            <person name="Oshima-Yamada Y."/>
            <person name="Ohtaka K."/>
            <person name="Satoh M."/>
            <person name="Sonobe K."/>
            <person name="Ishii M."/>
            <person name="Ohtani R."/>
            <person name="Kanamori-Sato M."/>
            <person name="Honoki R."/>
            <person name="Miyazaki D."/>
            <person name="Mochizuki H."/>
            <person name="Umetsu J."/>
            <person name="Higashi K."/>
            <person name="Shibata D."/>
            <person name="Kamiya Y."/>
            <person name="Sato N."/>
            <person name="Nakamura Y."/>
            <person name="Tabata S."/>
            <person name="Ida S."/>
            <person name="Kurokawa K."/>
            <person name="Ohta H."/>
        </authorList>
    </citation>
    <scope>NUCLEOTIDE SEQUENCE [LARGE SCALE GENOMIC DNA]</scope>
    <source>
        <strain evidence="5 6">NIES-2285</strain>
    </source>
</reference>
<proteinExistence type="predicted"/>
<feature type="coiled-coil region" evidence="3">
    <location>
        <begin position="312"/>
        <end position="339"/>
    </location>
</feature>
<name>A0A1Y1I770_KLENI</name>
<dbReference type="InterPro" id="IPR002885">
    <property type="entry name" value="PPR_rpt"/>
</dbReference>
<dbReference type="Proteomes" id="UP000054558">
    <property type="component" value="Unassembled WGS sequence"/>
</dbReference>
<feature type="compositionally biased region" description="Low complexity" evidence="4">
    <location>
        <begin position="239"/>
        <end position="261"/>
    </location>
</feature>
<dbReference type="Pfam" id="PF13041">
    <property type="entry name" value="PPR_2"/>
    <property type="match status" value="4"/>
</dbReference>
<feature type="region of interest" description="Disordered" evidence="4">
    <location>
        <begin position="88"/>
        <end position="274"/>
    </location>
</feature>
<evidence type="ECO:0000256" key="2">
    <source>
        <dbReference type="PROSITE-ProRule" id="PRU00708"/>
    </source>
</evidence>
<dbReference type="PROSITE" id="PS51375">
    <property type="entry name" value="PPR"/>
    <property type="match status" value="7"/>
</dbReference>
<feature type="repeat" description="PPR" evidence="2">
    <location>
        <begin position="1013"/>
        <end position="1047"/>
    </location>
</feature>
<organism evidence="5 6">
    <name type="scientific">Klebsormidium nitens</name>
    <name type="common">Green alga</name>
    <name type="synonym">Ulothrix nitens</name>
    <dbReference type="NCBI Taxonomy" id="105231"/>
    <lineage>
        <taxon>Eukaryota</taxon>
        <taxon>Viridiplantae</taxon>
        <taxon>Streptophyta</taxon>
        <taxon>Klebsormidiophyceae</taxon>
        <taxon>Klebsormidiales</taxon>
        <taxon>Klebsormidiaceae</taxon>
        <taxon>Klebsormidium</taxon>
    </lineage>
</organism>
<feature type="repeat" description="PPR" evidence="2">
    <location>
        <begin position="973"/>
        <end position="1003"/>
    </location>
</feature>
<keyword evidence="1" id="KW-0677">Repeat</keyword>
<keyword evidence="3" id="KW-0175">Coiled coil</keyword>
<feature type="compositionally biased region" description="Polar residues" evidence="4">
    <location>
        <begin position="895"/>
        <end position="914"/>
    </location>
</feature>
<feature type="compositionally biased region" description="Polar residues" evidence="4">
    <location>
        <begin position="835"/>
        <end position="854"/>
    </location>
</feature>
<feature type="region of interest" description="Disordered" evidence="4">
    <location>
        <begin position="707"/>
        <end position="733"/>
    </location>
</feature>
<dbReference type="NCBIfam" id="TIGR00756">
    <property type="entry name" value="PPR"/>
    <property type="match status" value="7"/>
</dbReference>